<evidence type="ECO:0000256" key="2">
    <source>
        <dbReference type="SAM" id="Phobius"/>
    </source>
</evidence>
<accession>A0A286P9X1</accession>
<keyword evidence="2" id="KW-1133">Transmembrane helix</keyword>
<keyword evidence="2" id="KW-0812">Transmembrane</keyword>
<evidence type="ECO:0000313" key="3">
    <source>
        <dbReference type="EMBL" id="BBA49232.1"/>
    </source>
</evidence>
<dbReference type="InterPro" id="IPR027417">
    <property type="entry name" value="P-loop_NTPase"/>
</dbReference>
<feature type="region of interest" description="Disordered" evidence="1">
    <location>
        <begin position="1"/>
        <end position="28"/>
    </location>
</feature>
<name>A0A286P9X1_ORYLA</name>
<dbReference type="EMBL" id="LC199500">
    <property type="protein sequence ID" value="BBA49232.1"/>
    <property type="molecule type" value="Genomic_DNA"/>
</dbReference>
<protein>
    <submittedName>
        <fullName evidence="3">DNA packaging terminase subunit 1</fullName>
    </submittedName>
</protein>
<gene>
    <name evidence="3" type="primary">ORF73</name>
</gene>
<proteinExistence type="predicted"/>
<dbReference type="AlphaFoldDB" id="A0A286P9X1"/>
<dbReference type="Gene3D" id="3.40.50.300">
    <property type="entry name" value="P-loop containing nucleotide triphosphate hydrolases"/>
    <property type="match status" value="1"/>
</dbReference>
<feature type="transmembrane region" description="Helical" evidence="2">
    <location>
        <begin position="348"/>
        <end position="373"/>
    </location>
</feature>
<sequence>MSSAGHSASPAALSSSSELTRGPRPLRLARPGLSRAPWRALSPDPDDILWLRREIVRDPVPGSRPPVPLAVAVDCVRLRLYKDQVEEESRRSERERVSEYNRLMTDRVAQAVLIRELGLEGAKARVREIRASGNLEGDASDRLMYRFRRMVERVFEYFQTNGMRMEPFQMELLRGVVLGVTEAQFGDELFRHKHALLSTLNLAPLGSESYDYQDPARSHLHEVEKEFARYANPYTLCLAPRQCGKSLAMRLILAAVLLHLDINVMVQAQNKHMCTTLRLGVEAAMEELQRLPSFLQTERTVSVHGSPENRVYRFDPGYKGSSFAHFLSSSNDVSGHSFTSPPRPSLSISFSVTSLLLLAVFAFFFLSLSFHFIS</sequence>
<organism evidence="3">
    <name type="scientific">Oryzias latipes</name>
    <name type="common">Japanese rice fish</name>
    <name type="synonym">Japanese killifish</name>
    <dbReference type="NCBI Taxonomy" id="8090"/>
    <lineage>
        <taxon>Eukaryota</taxon>
        <taxon>Metazoa</taxon>
        <taxon>Chordata</taxon>
        <taxon>Craniata</taxon>
        <taxon>Vertebrata</taxon>
        <taxon>Euteleostomi</taxon>
        <taxon>Actinopterygii</taxon>
        <taxon>Neopterygii</taxon>
        <taxon>Teleostei</taxon>
        <taxon>Neoteleostei</taxon>
        <taxon>Acanthomorphata</taxon>
        <taxon>Ovalentaria</taxon>
        <taxon>Atherinomorphae</taxon>
        <taxon>Beloniformes</taxon>
        <taxon>Adrianichthyidae</taxon>
        <taxon>Oryziinae</taxon>
        <taxon>Oryzias</taxon>
    </lineage>
</organism>
<keyword evidence="2" id="KW-0472">Membrane</keyword>
<reference evidence="3" key="1">
    <citation type="journal article" date="2017" name="Nat. Commun.">
        <title>Complete fusion of a transposon and herpesvirus created the Teratorn mobile element in medaka fish.</title>
        <authorList>
            <person name="Inoue Y."/>
            <person name="Saga T."/>
            <person name="Aikawa T."/>
            <person name="Kumagai M."/>
            <person name="Shimada A."/>
            <person name="Kawaguchi Y."/>
            <person name="Naruse K."/>
            <person name="Morishita S."/>
            <person name="Koga A."/>
            <person name="Takeda H."/>
        </authorList>
    </citation>
    <scope>NUCLEOTIDE SEQUENCE</scope>
</reference>
<evidence type="ECO:0000256" key="1">
    <source>
        <dbReference type="SAM" id="MobiDB-lite"/>
    </source>
</evidence>